<comment type="caution">
    <text evidence="3">The sequence shown here is derived from an EMBL/GenBank/DDBJ whole genome shotgun (WGS) entry which is preliminary data.</text>
</comment>
<feature type="signal peptide" evidence="1">
    <location>
        <begin position="1"/>
        <end position="23"/>
    </location>
</feature>
<dbReference type="PANTHER" id="PTHR43798">
    <property type="entry name" value="MONOACYLGLYCEROL LIPASE"/>
    <property type="match status" value="1"/>
</dbReference>
<evidence type="ECO:0000313" key="4">
    <source>
        <dbReference type="Proteomes" id="UP001597308"/>
    </source>
</evidence>
<feature type="chain" id="PRO_5045379465" evidence="1">
    <location>
        <begin position="24"/>
        <end position="323"/>
    </location>
</feature>
<dbReference type="Proteomes" id="UP001597308">
    <property type="component" value="Unassembled WGS sequence"/>
</dbReference>
<dbReference type="InterPro" id="IPR000073">
    <property type="entry name" value="AB_hydrolase_1"/>
</dbReference>
<dbReference type="PRINTS" id="PR00412">
    <property type="entry name" value="EPOXHYDRLASE"/>
</dbReference>
<sequence length="323" mass="33564">MRAGLVAAAVVATLAVLLAAATAVEARRSAALAEHGVARRVAVTGGALNVVVLEPRGPASGRTLLLLHGASGNLKDLELSIGRRLARRHRVVLVDRPGHGRSDRLGGREMASPARQGAAILQALDAIGVRRVVAVGHSWSGALATSLALDHPDRVVGLVTLAGATHPWPGGVAWYNSVAATPLFGDLFAATVVAPVGLATFDKAVASVFAPASPPPDYVARTDARLLLRPSEFRANAQDLKDLKPFLEAQAPRYGAIRQPTLIVTADVDATVSPTLHSRALHRQVAGSKLVVLPGAGHMPHWSATGRVVAEIDALALRAAPDR</sequence>
<evidence type="ECO:0000259" key="2">
    <source>
        <dbReference type="Pfam" id="PF00561"/>
    </source>
</evidence>
<dbReference type="GO" id="GO:0016787">
    <property type="term" value="F:hydrolase activity"/>
    <property type="evidence" value="ECO:0007669"/>
    <property type="project" value="UniProtKB-KW"/>
</dbReference>
<dbReference type="Pfam" id="PF00561">
    <property type="entry name" value="Abhydrolase_1"/>
    <property type="match status" value="1"/>
</dbReference>
<name>A0ABW4K2T3_9HYPH</name>
<keyword evidence="4" id="KW-1185">Reference proteome</keyword>
<dbReference type="PRINTS" id="PR00111">
    <property type="entry name" value="ABHYDROLASE"/>
</dbReference>
<dbReference type="InterPro" id="IPR029058">
    <property type="entry name" value="AB_hydrolase_fold"/>
</dbReference>
<evidence type="ECO:0000256" key="1">
    <source>
        <dbReference type="SAM" id="SignalP"/>
    </source>
</evidence>
<dbReference type="SUPFAM" id="SSF53474">
    <property type="entry name" value="alpha/beta-Hydrolases"/>
    <property type="match status" value="1"/>
</dbReference>
<dbReference type="InterPro" id="IPR050266">
    <property type="entry name" value="AB_hydrolase_sf"/>
</dbReference>
<accession>A0ABW4K2T3</accession>
<proteinExistence type="predicted"/>
<dbReference type="RefSeq" id="WP_378797803.1">
    <property type="nucleotide sequence ID" value="NZ_JBHUER010000003.1"/>
</dbReference>
<protein>
    <submittedName>
        <fullName evidence="3">Alpha/beta fold hydrolase</fullName>
    </submittedName>
</protein>
<gene>
    <name evidence="3" type="ORF">ACFSCV_05560</name>
</gene>
<dbReference type="EMBL" id="JBHUER010000003">
    <property type="protein sequence ID" value="MFD1702470.1"/>
    <property type="molecule type" value="Genomic_DNA"/>
</dbReference>
<organism evidence="3 4">
    <name type="scientific">Methylopila henanensis</name>
    <dbReference type="NCBI Taxonomy" id="873516"/>
    <lineage>
        <taxon>Bacteria</taxon>
        <taxon>Pseudomonadati</taxon>
        <taxon>Pseudomonadota</taxon>
        <taxon>Alphaproteobacteria</taxon>
        <taxon>Hyphomicrobiales</taxon>
        <taxon>Methylopilaceae</taxon>
        <taxon>Methylopila</taxon>
    </lineage>
</organism>
<dbReference type="Gene3D" id="3.40.50.1820">
    <property type="entry name" value="alpha/beta hydrolase"/>
    <property type="match status" value="1"/>
</dbReference>
<keyword evidence="3" id="KW-0378">Hydrolase</keyword>
<reference evidence="4" key="1">
    <citation type="journal article" date="2019" name="Int. J. Syst. Evol. Microbiol.">
        <title>The Global Catalogue of Microorganisms (GCM) 10K type strain sequencing project: providing services to taxonomists for standard genome sequencing and annotation.</title>
        <authorList>
            <consortium name="The Broad Institute Genomics Platform"/>
            <consortium name="The Broad Institute Genome Sequencing Center for Infectious Disease"/>
            <person name="Wu L."/>
            <person name="Ma J."/>
        </authorList>
    </citation>
    <scope>NUCLEOTIDE SEQUENCE [LARGE SCALE GENOMIC DNA]</scope>
    <source>
        <strain evidence="4">KCTC 23707</strain>
    </source>
</reference>
<keyword evidence="1" id="KW-0732">Signal</keyword>
<dbReference type="PANTHER" id="PTHR43798:SF33">
    <property type="entry name" value="HYDROLASE, PUTATIVE (AFU_ORTHOLOGUE AFUA_2G14860)-RELATED"/>
    <property type="match status" value="1"/>
</dbReference>
<feature type="domain" description="AB hydrolase-1" evidence="2">
    <location>
        <begin position="63"/>
        <end position="303"/>
    </location>
</feature>
<evidence type="ECO:0000313" key="3">
    <source>
        <dbReference type="EMBL" id="MFD1702470.1"/>
    </source>
</evidence>
<dbReference type="InterPro" id="IPR000639">
    <property type="entry name" value="Epox_hydrolase-like"/>
</dbReference>